<sequence>MATNKNENEYSEKSSNVWFFAPKTEGTLKLKAGWVGNVPNSGGVGRVTISRWRQTLDQFYVKQGEIVERTIDVPSGDNIIIQFLVLEREPADLGDLVKIKTLPSNGLAVLNPMWE</sequence>
<dbReference type="RefSeq" id="WP_143485479.1">
    <property type="nucleotide sequence ID" value="NZ_CP136958.1"/>
</dbReference>
<dbReference type="AlphaFoldDB" id="A0AAF1BR48"/>
<dbReference type="KEGG" id="cpyr:CYJ47_09040"/>
<dbReference type="EMBL" id="CP136958">
    <property type="protein sequence ID" value="WOT01413.1"/>
    <property type="molecule type" value="Genomic_DNA"/>
</dbReference>
<reference evidence="1" key="1">
    <citation type="submission" date="2017-12" db="EMBL/GenBank/DDBJ databases">
        <authorList>
            <person name="Thomas-White K."/>
            <person name="Wolfe A.J."/>
        </authorList>
    </citation>
    <scope>NUCLEOTIDE SEQUENCE</scope>
    <source>
        <strain evidence="1">UMB0763</strain>
    </source>
</reference>
<reference evidence="1" key="2">
    <citation type="submission" date="2023-10" db="EMBL/GenBank/DDBJ databases">
        <authorList>
            <person name="Choi B."/>
        </authorList>
    </citation>
    <scope>NUCLEOTIDE SEQUENCE</scope>
    <source>
        <strain evidence="1">UMB0763</strain>
    </source>
</reference>
<evidence type="ECO:0000313" key="1">
    <source>
        <dbReference type="EMBL" id="WOT01413.1"/>
    </source>
</evidence>
<protein>
    <submittedName>
        <fullName evidence="1">Uncharacterized protein</fullName>
    </submittedName>
</protein>
<organism evidence="1 2">
    <name type="scientific">Corynebacterium pyruviciproducens</name>
    <dbReference type="NCBI Taxonomy" id="598660"/>
    <lineage>
        <taxon>Bacteria</taxon>
        <taxon>Bacillati</taxon>
        <taxon>Actinomycetota</taxon>
        <taxon>Actinomycetes</taxon>
        <taxon>Mycobacteriales</taxon>
        <taxon>Corynebacteriaceae</taxon>
        <taxon>Corynebacterium</taxon>
    </lineage>
</organism>
<accession>A0AAF1BR48</accession>
<name>A0AAF1BR48_9CORY</name>
<gene>
    <name evidence="1" type="ORF">CYJ47_09040</name>
</gene>
<proteinExistence type="predicted"/>
<dbReference type="Proteomes" id="UP000234560">
    <property type="component" value="Chromosome"/>
</dbReference>
<evidence type="ECO:0000313" key="2">
    <source>
        <dbReference type="Proteomes" id="UP000234560"/>
    </source>
</evidence>